<dbReference type="AlphaFoldDB" id="A0AAE0N599"/>
<name>A0AAE0N599_9PEZI</name>
<accession>A0AAE0N599</accession>
<evidence type="ECO:0000313" key="4">
    <source>
        <dbReference type="Proteomes" id="UP001285441"/>
    </source>
</evidence>
<sequence length="252" mass="25215">MFEGSNPKLQGSSGLPNISSGYFNITKTQPLVVTTTAASISTTTSSISSSATSSTTSSSKSSATSSAISPSSSSSSSSSLSFSLSSSSLSLSSSATSSITTIPTGSGAGVGTSAGVGAETNGGGISNAATDNTNGPAVSQVVPISVGVSVGVVSLAAIVALVLWLLKRKRKQQKLANTAELPSTSFTTAPSMGPPYGGLPPYNKPVEAMDHNERYSWAQSDATAVNKPHELSVPPIIKPQELHAHPALAELG</sequence>
<keyword evidence="2" id="KW-0812">Transmembrane</keyword>
<evidence type="ECO:0000313" key="3">
    <source>
        <dbReference type="EMBL" id="KAK3369944.1"/>
    </source>
</evidence>
<evidence type="ECO:0000256" key="1">
    <source>
        <dbReference type="SAM" id="MobiDB-lite"/>
    </source>
</evidence>
<feature type="transmembrane region" description="Helical" evidence="2">
    <location>
        <begin position="141"/>
        <end position="166"/>
    </location>
</feature>
<evidence type="ECO:0008006" key="5">
    <source>
        <dbReference type="Google" id="ProtNLM"/>
    </source>
</evidence>
<reference evidence="3" key="1">
    <citation type="journal article" date="2023" name="Mol. Phylogenet. Evol.">
        <title>Genome-scale phylogeny and comparative genomics of the fungal order Sordariales.</title>
        <authorList>
            <person name="Hensen N."/>
            <person name="Bonometti L."/>
            <person name="Westerberg I."/>
            <person name="Brannstrom I.O."/>
            <person name="Guillou S."/>
            <person name="Cros-Aarteil S."/>
            <person name="Calhoun S."/>
            <person name="Haridas S."/>
            <person name="Kuo A."/>
            <person name="Mondo S."/>
            <person name="Pangilinan J."/>
            <person name="Riley R."/>
            <person name="LaButti K."/>
            <person name="Andreopoulos B."/>
            <person name="Lipzen A."/>
            <person name="Chen C."/>
            <person name="Yan M."/>
            <person name="Daum C."/>
            <person name="Ng V."/>
            <person name="Clum A."/>
            <person name="Steindorff A."/>
            <person name="Ohm R.A."/>
            <person name="Martin F."/>
            <person name="Silar P."/>
            <person name="Natvig D.O."/>
            <person name="Lalanne C."/>
            <person name="Gautier V."/>
            <person name="Ament-Velasquez S.L."/>
            <person name="Kruys A."/>
            <person name="Hutchinson M.I."/>
            <person name="Powell A.J."/>
            <person name="Barry K."/>
            <person name="Miller A.N."/>
            <person name="Grigoriev I.V."/>
            <person name="Debuchy R."/>
            <person name="Gladieux P."/>
            <person name="Hiltunen Thoren M."/>
            <person name="Johannesson H."/>
        </authorList>
    </citation>
    <scope>NUCLEOTIDE SEQUENCE</scope>
    <source>
        <strain evidence="3">CBS 232.78</strain>
    </source>
</reference>
<dbReference type="EMBL" id="JAULSW010000009">
    <property type="protein sequence ID" value="KAK3369944.1"/>
    <property type="molecule type" value="Genomic_DNA"/>
</dbReference>
<reference evidence="3" key="2">
    <citation type="submission" date="2023-06" db="EMBL/GenBank/DDBJ databases">
        <authorList>
            <consortium name="Lawrence Berkeley National Laboratory"/>
            <person name="Haridas S."/>
            <person name="Hensen N."/>
            <person name="Bonometti L."/>
            <person name="Westerberg I."/>
            <person name="Brannstrom I.O."/>
            <person name="Guillou S."/>
            <person name="Cros-Aarteil S."/>
            <person name="Calhoun S."/>
            <person name="Kuo A."/>
            <person name="Mondo S."/>
            <person name="Pangilinan J."/>
            <person name="Riley R."/>
            <person name="LaButti K."/>
            <person name="Andreopoulos B."/>
            <person name="Lipzen A."/>
            <person name="Chen C."/>
            <person name="Yanf M."/>
            <person name="Daum C."/>
            <person name="Ng V."/>
            <person name="Clum A."/>
            <person name="Steindorff A."/>
            <person name="Ohm R."/>
            <person name="Martin F."/>
            <person name="Silar P."/>
            <person name="Natvig D."/>
            <person name="Lalanne C."/>
            <person name="Gautier V."/>
            <person name="Ament-velasquez S.L."/>
            <person name="Kruys A."/>
            <person name="Hutchinson M.I."/>
            <person name="Powell A.J."/>
            <person name="Barry K."/>
            <person name="Miller A.N."/>
            <person name="Grigoriev I.V."/>
            <person name="Debuchy R."/>
            <person name="Gladieux P."/>
            <person name="Thoren M.H."/>
            <person name="Johannesson H."/>
        </authorList>
    </citation>
    <scope>NUCLEOTIDE SEQUENCE</scope>
    <source>
        <strain evidence="3">CBS 232.78</strain>
    </source>
</reference>
<keyword evidence="2" id="KW-0472">Membrane</keyword>
<feature type="region of interest" description="Disordered" evidence="1">
    <location>
        <begin position="44"/>
        <end position="78"/>
    </location>
</feature>
<organism evidence="3 4">
    <name type="scientific">Podospora didyma</name>
    <dbReference type="NCBI Taxonomy" id="330526"/>
    <lineage>
        <taxon>Eukaryota</taxon>
        <taxon>Fungi</taxon>
        <taxon>Dikarya</taxon>
        <taxon>Ascomycota</taxon>
        <taxon>Pezizomycotina</taxon>
        <taxon>Sordariomycetes</taxon>
        <taxon>Sordariomycetidae</taxon>
        <taxon>Sordariales</taxon>
        <taxon>Podosporaceae</taxon>
        <taxon>Podospora</taxon>
    </lineage>
</organism>
<comment type="caution">
    <text evidence="3">The sequence shown here is derived from an EMBL/GenBank/DDBJ whole genome shotgun (WGS) entry which is preliminary data.</text>
</comment>
<proteinExistence type="predicted"/>
<evidence type="ECO:0000256" key="2">
    <source>
        <dbReference type="SAM" id="Phobius"/>
    </source>
</evidence>
<dbReference type="Proteomes" id="UP001285441">
    <property type="component" value="Unassembled WGS sequence"/>
</dbReference>
<keyword evidence="4" id="KW-1185">Reference proteome</keyword>
<gene>
    <name evidence="3" type="ORF">B0H63DRAFT_304543</name>
</gene>
<keyword evidence="2" id="KW-1133">Transmembrane helix</keyword>
<protein>
    <recommendedName>
        <fullName evidence="5">Mid2 domain-containing protein</fullName>
    </recommendedName>
</protein>